<organism evidence="2 3">
    <name type="scientific">Gossypium australe</name>
    <dbReference type="NCBI Taxonomy" id="47621"/>
    <lineage>
        <taxon>Eukaryota</taxon>
        <taxon>Viridiplantae</taxon>
        <taxon>Streptophyta</taxon>
        <taxon>Embryophyta</taxon>
        <taxon>Tracheophyta</taxon>
        <taxon>Spermatophyta</taxon>
        <taxon>Magnoliopsida</taxon>
        <taxon>eudicotyledons</taxon>
        <taxon>Gunneridae</taxon>
        <taxon>Pentapetalae</taxon>
        <taxon>rosids</taxon>
        <taxon>malvids</taxon>
        <taxon>Malvales</taxon>
        <taxon>Malvaceae</taxon>
        <taxon>Malvoideae</taxon>
        <taxon>Gossypium</taxon>
    </lineage>
</organism>
<dbReference type="PROSITE" id="PS50878">
    <property type="entry name" value="RT_POL"/>
    <property type="match status" value="1"/>
</dbReference>
<keyword evidence="2" id="KW-0808">Transferase</keyword>
<evidence type="ECO:0000313" key="3">
    <source>
        <dbReference type="Proteomes" id="UP000325315"/>
    </source>
</evidence>
<reference evidence="3" key="1">
    <citation type="journal article" date="2019" name="Plant Biotechnol. J.">
        <title>Genome sequencing of the Australian wild diploid species Gossypium australe highlights disease resistance and delayed gland morphogenesis.</title>
        <authorList>
            <person name="Cai Y."/>
            <person name="Cai X."/>
            <person name="Wang Q."/>
            <person name="Wang P."/>
            <person name="Zhang Y."/>
            <person name="Cai C."/>
            <person name="Xu Y."/>
            <person name="Wang K."/>
            <person name="Zhou Z."/>
            <person name="Wang C."/>
            <person name="Geng S."/>
            <person name="Li B."/>
            <person name="Dong Q."/>
            <person name="Hou Y."/>
            <person name="Wang H."/>
            <person name="Ai P."/>
            <person name="Liu Z."/>
            <person name="Yi F."/>
            <person name="Sun M."/>
            <person name="An G."/>
            <person name="Cheng J."/>
            <person name="Zhang Y."/>
            <person name="Shi Q."/>
            <person name="Xie Y."/>
            <person name="Shi X."/>
            <person name="Chang Y."/>
            <person name="Huang F."/>
            <person name="Chen Y."/>
            <person name="Hong S."/>
            <person name="Mi L."/>
            <person name="Sun Q."/>
            <person name="Zhang L."/>
            <person name="Zhou B."/>
            <person name="Peng R."/>
            <person name="Zhang X."/>
            <person name="Liu F."/>
        </authorList>
    </citation>
    <scope>NUCLEOTIDE SEQUENCE [LARGE SCALE GENOMIC DNA]</scope>
    <source>
        <strain evidence="3">cv. PA1801</strain>
    </source>
</reference>
<protein>
    <submittedName>
        <fullName evidence="2">Reverse transcriptase</fullName>
    </submittedName>
</protein>
<evidence type="ECO:0000313" key="2">
    <source>
        <dbReference type="EMBL" id="KAA3477549.1"/>
    </source>
</evidence>
<name>A0A5B6W6P9_9ROSI</name>
<dbReference type="AlphaFoldDB" id="A0A5B6W6P9"/>
<dbReference type="GO" id="GO:0003964">
    <property type="term" value="F:RNA-directed DNA polymerase activity"/>
    <property type="evidence" value="ECO:0007669"/>
    <property type="project" value="UniProtKB-KW"/>
</dbReference>
<dbReference type="InterPro" id="IPR000477">
    <property type="entry name" value="RT_dom"/>
</dbReference>
<keyword evidence="2" id="KW-0548">Nucleotidyltransferase</keyword>
<dbReference type="OrthoDB" id="1002563at2759"/>
<dbReference type="PANTHER" id="PTHR46890:SF48">
    <property type="entry name" value="RNA-DIRECTED DNA POLYMERASE"/>
    <property type="match status" value="1"/>
</dbReference>
<dbReference type="Pfam" id="PF00078">
    <property type="entry name" value="RVT_1"/>
    <property type="match status" value="1"/>
</dbReference>
<comment type="caution">
    <text evidence="2">The sequence shown here is derived from an EMBL/GenBank/DDBJ whole genome shotgun (WGS) entry which is preliminary data.</text>
</comment>
<accession>A0A5B6W6P9</accession>
<dbReference type="EMBL" id="SMMG02000004">
    <property type="protein sequence ID" value="KAA3477549.1"/>
    <property type="molecule type" value="Genomic_DNA"/>
</dbReference>
<evidence type="ECO:0000259" key="1">
    <source>
        <dbReference type="PROSITE" id="PS50878"/>
    </source>
</evidence>
<proteinExistence type="predicted"/>
<dbReference type="CDD" id="cd01650">
    <property type="entry name" value="RT_nLTR_like"/>
    <property type="match status" value="1"/>
</dbReference>
<dbReference type="InterPro" id="IPR052343">
    <property type="entry name" value="Retrotransposon-Effector_Assoc"/>
</dbReference>
<dbReference type="SUPFAM" id="SSF56672">
    <property type="entry name" value="DNA/RNA polymerases"/>
    <property type="match status" value="1"/>
</dbReference>
<keyword evidence="2" id="KW-0695">RNA-directed DNA polymerase</keyword>
<feature type="domain" description="Reverse transcriptase" evidence="1">
    <location>
        <begin position="1"/>
        <end position="227"/>
    </location>
</feature>
<gene>
    <name evidence="2" type="ORF">EPI10_011429</name>
</gene>
<sequence>MAKVIANRFRIVMDKCIDLTQSAFVPGRLICYNILLAYELQHNFKHKRARKKGFMAVKLDMSKAYDRVEWNFVEEVMKKFGFDWEWVASLIKCVQIVLYSEVLNGYIGETFFPCRGLRQGDPLSPFLFLFCGEGLSSLMRLTMQGKTIRVIKASKIGPHISHLLFADDCILFDEATERVANSLKQILQEYEICSGQSVNYSKSTIFFSINMQEEIKRIIIRVLGDRLQQRIDNWSIKYLSQGGNELEVLVFEDKFNIALLAKQCWRLINYPNSLLARVLKAEYYSNSNFLNAPLGNLPSLTWKSVWSAKGLLEKNLCWRVGKGDRISVWTDLWVSGNEEDKIQNQSSNENIELVSDLIDEENRTWKTELIVNTFHPDIARKIM</sequence>
<dbReference type="InterPro" id="IPR043502">
    <property type="entry name" value="DNA/RNA_pol_sf"/>
</dbReference>
<dbReference type="Proteomes" id="UP000325315">
    <property type="component" value="Unassembled WGS sequence"/>
</dbReference>
<dbReference type="PANTHER" id="PTHR46890">
    <property type="entry name" value="NON-LTR RETROLELEMENT REVERSE TRANSCRIPTASE-LIKE PROTEIN-RELATED"/>
    <property type="match status" value="1"/>
</dbReference>
<keyword evidence="3" id="KW-1185">Reference proteome</keyword>